<dbReference type="SUPFAM" id="SSF49899">
    <property type="entry name" value="Concanavalin A-like lectins/glucanases"/>
    <property type="match status" value="1"/>
</dbReference>
<feature type="repeat" description="ANK" evidence="3">
    <location>
        <begin position="1529"/>
        <end position="1556"/>
    </location>
</feature>
<dbReference type="EMBL" id="JAVHNQ010000006">
    <property type="protein sequence ID" value="KAK6343942.1"/>
    <property type="molecule type" value="Genomic_DNA"/>
</dbReference>
<feature type="repeat" description="ANK" evidence="3">
    <location>
        <begin position="1597"/>
        <end position="1619"/>
    </location>
</feature>
<dbReference type="Gene3D" id="1.25.40.20">
    <property type="entry name" value="Ankyrin repeat-containing domain"/>
    <property type="match status" value="5"/>
</dbReference>
<dbReference type="SUPFAM" id="SSF48403">
    <property type="entry name" value="Ankyrin repeat"/>
    <property type="match status" value="3"/>
</dbReference>
<dbReference type="InterPro" id="IPR003877">
    <property type="entry name" value="SPRY_dom"/>
</dbReference>
<evidence type="ECO:0000256" key="3">
    <source>
        <dbReference type="PROSITE-ProRule" id="PRU00023"/>
    </source>
</evidence>
<feature type="compositionally biased region" description="Polar residues" evidence="4">
    <location>
        <begin position="2153"/>
        <end position="2174"/>
    </location>
</feature>
<dbReference type="InterPro" id="IPR044736">
    <property type="entry name" value="Gid1/RanBPM/SPLA_SPRY"/>
</dbReference>
<feature type="repeat" description="ANK" evidence="3">
    <location>
        <begin position="1739"/>
        <end position="1771"/>
    </location>
</feature>
<sequence length="2186" mass="243418">MGNSHSSSDTNSEAGYDEGLTDRFWLILLPRFSARLATTAEPEVGLEEDKKANQVEIQEPQSQPKKVTIEVDGPSTTGDDSEEPRTNGVDPEDFSEPPTPISPVGERPIDSLEPKDVAPEPDTSDPRPGDTNASTERNESRGKPTLRPVDAAKSSVEFLNMFLPRAQVLVVPPTAAVWPLDHDSLQLAALHILRYVTSRIRGESKSRSWKPIVFVADDGTCQLAKMALVLATESPEFQSIALLTTGIFTITESENDEPLESAVGGRETTRMLLNPNLPPPFISEILEKKAVLTSLEAQFSWIAKDYGQWRLIRDKNELRPGLPRFSTLMESEPVNADWNFESETPKRMLQFCSQVQRCVHTRMLDIRERGYIYSTALSKLLGDCPWKPPPPVYLGNMDWVFNEEAYKAWRTGEDNSVLSIIAPPGSGSSTLVSYISGRLRKFPDIMLSFAFDRDDIRYNSASSMLGSLCHQLLLARHELLHEGAPLFDDFAAKRKLTKGDLKKLLKLLLSRYSGSDRIICLVYNSYDHTSEVTDIIDELLAVRFPGQGKLKFIITNSGDKDMTFRSGGSHQIRLLGEEGKANIILTKAIRQQIDELVKYNPVWNGCQEDIVREVCERPANSETGEPVTLLLALQRFEVIRKSKQIFSKASRKAILARIPNNFGDTFGEMLEESLCANEETGWALLALKWIAHAYRPLKERELAIALLLYYPDMQWGRLSRLCSWDLSSDINRCFNNTTIDDRGEIRLAHPSIRHHVIGCHPVVTLRDEKFDKKIEVPTEEFHKDIADRCLRYIGFLEEQQKSGPLSRLKDDNLDSWQLPAGRAWGFLPYAVEFWPVHFEMAYHDHSELPAEVLSFLNDPEFLQLWYKLLTWLIQKSSTSQPVFALNTIPNVAAGYGIESLMRHWLKEDENKSDRKILEETLAVAAQYGNKAIVEMLREMDVWSPLATRTAAEHGNSEILEILLKARPDVSFRWQEGERSVLQLAAQNSMLECVRLLINRSKPDDREQSVHLSAQYGCLEVFKELIKEDGDKFATTAAYDDLIPLVIERGDMQFFRVLAGLYGPEIPPAIYEQAVASAVRYNQPRIVKELLELNNSQIINSEREIVPHIRAAFNTAVENGLSGVAQVILDAAETANKPAQAPKPRPSTKLIKRRTWGKSSRFEDNPGSGDASSKSSTPPGYIIPLLHYALQKGSQIGHLGLVKLSLSILKKFPDYQKSLETGITQDEYGKTPLHLAAESGSEDILSELLAAGFPINSVSDDGRTPLHYAAFKGFPQIINSLNSAKADKNILDKSGNTPLHLAAKKSFLWAALDLIPDAEAEKNSEESKKSPLYYAVKRGNIFLVREFLRYPALLPTSNANDRTDLLLHGAARDRRPDITEALCSSSEISVDVRDRSLQTPLHVATMQGDIASMEILLKNGADINAKDSRGRTPLFRTIKRHNYKACEFLLKKGADPNIMSKHQQTALYRAIRAGRVDFVKLLLQKREDNPVTLNLHHKGGWTELHASYSNGEIAKLLLDAGADPNSKNLYGTNPMFIASEAGTLDVVKHLVEAGADIGPAGPRKSSPLHRAAQRNALDIAKFLVEKGGIDMASFQKTDGVAPLHLAVENNADDVIKYFVEEIKVELNQVSDNAGTPLSIACRKQNMEYIDILLRNGADVNVYKNISTSPLRISINSGNIEVLERILKEKPDVNATGGDYWSALNAAIKADAYDYDRVAVVKMLLEHPTIDVNLSRPGGDSQDTPLQSAVLLGSLEIVEALLSKGADISQYPEGKLGIMLNTAISGGHESKVREILEEYKKNEGDISDTSGYPNIDLRDARKNTPLLNAVKQEKDQIAKELLELGAKSSVTDGCQRNALYHAIHSGESGLIEAILEKSPKDDDLKDACETAIHVAVVEEKENEVRKILEIVDVQKAAHRRDPRNEWTPLEIAVVYERDDIASLLTADERSVDILESAKGQKYPTRWHEFDKSKWINIQEDGKTASISPNVPRYSSLQGARADRCLPMAGNLKSGYEEVSYFEVRLSGEGLNDRPVSIGLCHEFMTLNQYVGHVSQSWALHSDDGIIYENGRGGDKLCEGYDAGDVVGIGVHFDKKLGFVTLNGKFLGAPFRNLKGQLYPAFMMDPNAKDIELSVNFDPTGASFMYEFSVDHLVATGSTPQSRPDTPPSRSEVQSELGSDLSDDLDDLM</sequence>
<evidence type="ECO:0000256" key="4">
    <source>
        <dbReference type="SAM" id="MobiDB-lite"/>
    </source>
</evidence>
<feature type="compositionally biased region" description="Basic and acidic residues" evidence="4">
    <location>
        <begin position="107"/>
        <end position="128"/>
    </location>
</feature>
<reference evidence="6 7" key="1">
    <citation type="submission" date="2019-10" db="EMBL/GenBank/DDBJ databases">
        <authorList>
            <person name="Palmer J.M."/>
        </authorList>
    </citation>
    <scope>NUCLEOTIDE SEQUENCE [LARGE SCALE GENOMIC DNA]</scope>
    <source>
        <strain evidence="6 7">TWF696</strain>
    </source>
</reference>
<feature type="repeat" description="ANK" evidence="3">
    <location>
        <begin position="1819"/>
        <end position="1851"/>
    </location>
</feature>
<protein>
    <recommendedName>
        <fullName evidence="5">B30.2/SPRY domain-containing protein</fullName>
    </recommendedName>
</protein>
<dbReference type="Pfam" id="PF00622">
    <property type="entry name" value="SPRY"/>
    <property type="match status" value="1"/>
</dbReference>
<dbReference type="SMART" id="SM00449">
    <property type="entry name" value="SPRY"/>
    <property type="match status" value="1"/>
</dbReference>
<proteinExistence type="predicted"/>
<gene>
    <name evidence="6" type="ORF">TWF696_007595</name>
</gene>
<dbReference type="PROSITE" id="PS50088">
    <property type="entry name" value="ANK_REPEAT"/>
    <property type="match status" value="10"/>
</dbReference>
<feature type="compositionally biased region" description="Polar residues" evidence="4">
    <location>
        <begin position="55"/>
        <end position="65"/>
    </location>
</feature>
<keyword evidence="7" id="KW-1185">Reference proteome</keyword>
<feature type="repeat" description="ANK" evidence="3">
    <location>
        <begin position="1631"/>
        <end position="1663"/>
    </location>
</feature>
<feature type="region of interest" description="Disordered" evidence="4">
    <location>
        <begin position="1134"/>
        <end position="1175"/>
    </location>
</feature>
<dbReference type="InterPro" id="IPR056884">
    <property type="entry name" value="NPHP3-like_N"/>
</dbReference>
<evidence type="ECO:0000313" key="6">
    <source>
        <dbReference type="EMBL" id="KAK6343942.1"/>
    </source>
</evidence>
<evidence type="ECO:0000256" key="2">
    <source>
        <dbReference type="ARBA" id="ARBA00023043"/>
    </source>
</evidence>
<dbReference type="InterPro" id="IPR043136">
    <property type="entry name" value="B30.2/SPRY_sf"/>
</dbReference>
<dbReference type="Proteomes" id="UP001375240">
    <property type="component" value="Unassembled WGS sequence"/>
</dbReference>
<dbReference type="PANTHER" id="PTHR24198:SF165">
    <property type="entry name" value="ANKYRIN REPEAT-CONTAINING PROTEIN-RELATED"/>
    <property type="match status" value="1"/>
</dbReference>
<dbReference type="PROSITE" id="PS50188">
    <property type="entry name" value="B302_SPRY"/>
    <property type="match status" value="1"/>
</dbReference>
<feature type="repeat" description="ANK" evidence="3">
    <location>
        <begin position="1227"/>
        <end position="1259"/>
    </location>
</feature>
<dbReference type="SMART" id="SM00248">
    <property type="entry name" value="ANK"/>
    <property type="match status" value="24"/>
</dbReference>
<comment type="caution">
    <text evidence="6">The sequence shown here is derived from an EMBL/GenBank/DDBJ whole genome shotgun (WGS) entry which is preliminary data.</text>
</comment>
<keyword evidence="2 3" id="KW-0040">ANK repeat</keyword>
<feature type="repeat" description="ANK" evidence="3">
    <location>
        <begin position="1562"/>
        <end position="1586"/>
    </location>
</feature>
<evidence type="ECO:0000259" key="5">
    <source>
        <dbReference type="PROSITE" id="PS50188"/>
    </source>
</evidence>
<dbReference type="InterPro" id="IPR002110">
    <property type="entry name" value="Ankyrin_rpt"/>
</dbReference>
<dbReference type="Pfam" id="PF24883">
    <property type="entry name" value="NPHP3_N"/>
    <property type="match status" value="1"/>
</dbReference>
<feature type="repeat" description="ANK" evidence="3">
    <location>
        <begin position="1428"/>
        <end position="1460"/>
    </location>
</feature>
<evidence type="ECO:0000313" key="7">
    <source>
        <dbReference type="Proteomes" id="UP001375240"/>
    </source>
</evidence>
<feature type="repeat" description="ANK" evidence="3">
    <location>
        <begin position="1395"/>
        <end position="1427"/>
    </location>
</feature>
<keyword evidence="1" id="KW-0677">Repeat</keyword>
<feature type="repeat" description="ANK" evidence="3">
    <location>
        <begin position="1260"/>
        <end position="1292"/>
    </location>
</feature>
<dbReference type="InterPro" id="IPR001870">
    <property type="entry name" value="B30.2/SPRY"/>
</dbReference>
<dbReference type="InterPro" id="IPR013320">
    <property type="entry name" value="ConA-like_dom_sf"/>
</dbReference>
<dbReference type="CDD" id="cd12885">
    <property type="entry name" value="SPRY_RanBP_like"/>
    <property type="match status" value="1"/>
</dbReference>
<feature type="region of interest" description="Disordered" evidence="4">
    <location>
        <begin position="2153"/>
        <end position="2186"/>
    </location>
</feature>
<dbReference type="PRINTS" id="PR01415">
    <property type="entry name" value="ANKYRIN"/>
</dbReference>
<evidence type="ECO:0000256" key="1">
    <source>
        <dbReference type="ARBA" id="ARBA00022737"/>
    </source>
</evidence>
<dbReference type="Gene3D" id="2.60.120.920">
    <property type="match status" value="1"/>
</dbReference>
<feature type="domain" description="B30.2/SPRY" evidence="5">
    <location>
        <begin position="1942"/>
        <end position="2139"/>
    </location>
</feature>
<dbReference type="PROSITE" id="PS50297">
    <property type="entry name" value="ANK_REP_REGION"/>
    <property type="match status" value="9"/>
</dbReference>
<dbReference type="InterPro" id="IPR036770">
    <property type="entry name" value="Ankyrin_rpt-contain_sf"/>
</dbReference>
<feature type="region of interest" description="Disordered" evidence="4">
    <location>
        <begin position="40"/>
        <end position="149"/>
    </location>
</feature>
<name>A0AAV9UP02_9PEZI</name>
<organism evidence="6 7">
    <name type="scientific">Orbilia brochopaga</name>
    <dbReference type="NCBI Taxonomy" id="3140254"/>
    <lineage>
        <taxon>Eukaryota</taxon>
        <taxon>Fungi</taxon>
        <taxon>Dikarya</taxon>
        <taxon>Ascomycota</taxon>
        <taxon>Pezizomycotina</taxon>
        <taxon>Orbiliomycetes</taxon>
        <taxon>Orbiliales</taxon>
        <taxon>Orbiliaceae</taxon>
        <taxon>Orbilia</taxon>
    </lineage>
</organism>
<dbReference type="PANTHER" id="PTHR24198">
    <property type="entry name" value="ANKYRIN REPEAT AND PROTEIN KINASE DOMAIN-CONTAINING PROTEIN"/>
    <property type="match status" value="1"/>
</dbReference>
<dbReference type="Pfam" id="PF12796">
    <property type="entry name" value="Ank_2"/>
    <property type="match status" value="6"/>
</dbReference>
<accession>A0AAV9UP02</accession>